<reference evidence="5 6" key="1">
    <citation type="journal article" date="2011" name="J. Gen. Appl. Microbiol.">
        <title>Draft genome sequencing of the enigmatic basidiomycete Mixia osmundae.</title>
        <authorList>
            <person name="Nishida H."/>
            <person name="Nagatsuka Y."/>
            <person name="Sugiyama J."/>
        </authorList>
    </citation>
    <scope>NUCLEOTIDE SEQUENCE [LARGE SCALE GENOMIC DNA]</scope>
    <source>
        <strain evidence="6">CBS 9802 / IAM 14324 / JCM 22182 / KY 12970</strain>
    </source>
</reference>
<dbReference type="InterPro" id="IPR001296">
    <property type="entry name" value="Glyco_trans_1"/>
</dbReference>
<dbReference type="eggNOG" id="KOG1111">
    <property type="taxonomic scope" value="Eukaryota"/>
</dbReference>
<dbReference type="PANTHER" id="PTHR45947">
    <property type="entry name" value="SULFOQUINOVOSYL TRANSFERASE SQD2"/>
    <property type="match status" value="1"/>
</dbReference>
<feature type="region of interest" description="Disordered" evidence="2">
    <location>
        <begin position="1"/>
        <end position="39"/>
    </location>
</feature>
<evidence type="ECO:0000313" key="6">
    <source>
        <dbReference type="Proteomes" id="UP000009131"/>
    </source>
</evidence>
<evidence type="ECO:0000259" key="4">
    <source>
        <dbReference type="Pfam" id="PF13439"/>
    </source>
</evidence>
<dbReference type="PANTHER" id="PTHR45947:SF3">
    <property type="entry name" value="SULFOQUINOVOSYL TRANSFERASE SQD2"/>
    <property type="match status" value="1"/>
</dbReference>
<dbReference type="InParanoid" id="G7E261"/>
<dbReference type="GO" id="GO:0016757">
    <property type="term" value="F:glycosyltransferase activity"/>
    <property type="evidence" value="ECO:0007669"/>
    <property type="project" value="UniProtKB-KW"/>
</dbReference>
<name>G7E261_MIXOS</name>
<organism evidence="5 6">
    <name type="scientific">Mixia osmundae (strain CBS 9802 / IAM 14324 / JCM 22182 / KY 12970)</name>
    <dbReference type="NCBI Taxonomy" id="764103"/>
    <lineage>
        <taxon>Eukaryota</taxon>
        <taxon>Fungi</taxon>
        <taxon>Dikarya</taxon>
        <taxon>Basidiomycota</taxon>
        <taxon>Pucciniomycotina</taxon>
        <taxon>Mixiomycetes</taxon>
        <taxon>Mixiales</taxon>
        <taxon>Mixiaceae</taxon>
        <taxon>Mixia</taxon>
    </lineage>
</organism>
<protein>
    <recommendedName>
        <fullName evidence="7">Glycosyltransferase subfamily 4-like N-terminal domain-containing protein</fullName>
    </recommendedName>
</protein>
<dbReference type="HOGENOM" id="CLU_009583_2_0_1"/>
<evidence type="ECO:0000256" key="2">
    <source>
        <dbReference type="SAM" id="MobiDB-lite"/>
    </source>
</evidence>
<feature type="compositionally biased region" description="Low complexity" evidence="2">
    <location>
        <begin position="23"/>
        <end position="32"/>
    </location>
</feature>
<feature type="domain" description="Glycosyl transferase family 1" evidence="3">
    <location>
        <begin position="267"/>
        <end position="400"/>
    </location>
</feature>
<evidence type="ECO:0000313" key="5">
    <source>
        <dbReference type="EMBL" id="GAA96921.1"/>
    </source>
</evidence>
<dbReference type="InterPro" id="IPR050194">
    <property type="entry name" value="Glycosyltransferase_grp1"/>
</dbReference>
<dbReference type="STRING" id="764103.G7E261"/>
<dbReference type="AlphaFoldDB" id="G7E261"/>
<dbReference type="RefSeq" id="XP_014565368.1">
    <property type="nucleotide sequence ID" value="XM_014709882.1"/>
</dbReference>
<dbReference type="Proteomes" id="UP000009131">
    <property type="component" value="Unassembled WGS sequence"/>
</dbReference>
<keyword evidence="1" id="KW-0808">Transferase</keyword>
<dbReference type="Gene3D" id="3.40.50.2000">
    <property type="entry name" value="Glycogen Phosphorylase B"/>
    <property type="match status" value="2"/>
</dbReference>
<dbReference type="OrthoDB" id="443318at2759"/>
<reference evidence="5 6" key="2">
    <citation type="journal article" date="2012" name="Open Biol.">
        <title>Characteristics of nucleosomes and linker DNA regions on the genome of the basidiomycete Mixia osmundae revealed by mono- and dinucleosome mapping.</title>
        <authorList>
            <person name="Nishida H."/>
            <person name="Kondo S."/>
            <person name="Matsumoto T."/>
            <person name="Suzuki Y."/>
            <person name="Yoshikawa H."/>
            <person name="Taylor T.D."/>
            <person name="Sugiyama J."/>
        </authorList>
    </citation>
    <scope>NUCLEOTIDE SEQUENCE [LARGE SCALE GENOMIC DNA]</scope>
    <source>
        <strain evidence="6">CBS 9802 / IAM 14324 / JCM 22182 / KY 12970</strain>
    </source>
</reference>
<keyword evidence="1" id="KW-0328">Glycosyltransferase</keyword>
<evidence type="ECO:0000259" key="3">
    <source>
        <dbReference type="Pfam" id="PF00534"/>
    </source>
</evidence>
<sequence>MIAGTETPPLFSLDGDYVPSPPASSSKPSARSQADAPQIAGKAGPLRIAIITENFLPKVDGVTRTLARLLEHLRNEGHEAIVLGPESGLTHYAGHEVCGTRGVPLLIYPGLKLNFFRPLFVRRLLEFKPDVIHCVDPIFLGAQTLPAVEQFLPEVGLVSSYHTNLAMYASMFGFSWLTSTMWKLKRTLHGKCAITFCPSPSTARMLATHDFQNLRIWSRGVDNTLFSPAQRSDELRASWGVKQRDLSANDEFALPPPYLADGLADAGIDRESVVILYVGRLSWEKNLRLLVEAFKTIVESASDAMPHCKLVFVGDGPARSDMAALCKQYGLDAHFTGHKSGAALSACFASADIFAFPSASETFGQVVLEALSSGLPVVGLQAEGVCDLVTHGSTGLLLDLNRLVPNDAESIAKYRPQRSPILPPYDAKAAQTFQTLDIPNNVHELLDANSATFPTAVQLYAGLIQDLVASRPRRQAMSRAALEAASKHTWWEAMDKIVQGYRQVAFAAQQRQWEKVLEESFLAAMAEDEPKQTSKALKKLFSPTGLSAKVAIASGSSPRQVSKVFRLGQTVQRQRVRQASKTDDDDLTWTQRKPILSAIKRIQQRHALKAGTAMSTDSNLAAIEGNAAFADELLAMRAPTRQRVLYAMRSNLLARLLVMILTLHTVWTWASSGGAGPLSLV</sequence>
<comment type="caution">
    <text evidence="5">The sequence shown here is derived from an EMBL/GenBank/DDBJ whole genome shotgun (WGS) entry which is preliminary data.</text>
</comment>
<gene>
    <name evidence="5" type="primary">Mo03595</name>
    <name evidence="5" type="ORF">E5Q_03595</name>
</gene>
<feature type="domain" description="Glycosyltransferase subfamily 4-like N-terminal" evidence="4">
    <location>
        <begin position="59"/>
        <end position="222"/>
    </location>
</feature>
<dbReference type="Pfam" id="PF00534">
    <property type="entry name" value="Glycos_transf_1"/>
    <property type="match status" value="1"/>
</dbReference>
<dbReference type="EMBL" id="BABT02000110">
    <property type="protein sequence ID" value="GAA96921.1"/>
    <property type="molecule type" value="Genomic_DNA"/>
</dbReference>
<evidence type="ECO:0008006" key="7">
    <source>
        <dbReference type="Google" id="ProtNLM"/>
    </source>
</evidence>
<proteinExistence type="predicted"/>
<accession>G7E261</accession>
<dbReference type="SUPFAM" id="SSF53756">
    <property type="entry name" value="UDP-Glycosyltransferase/glycogen phosphorylase"/>
    <property type="match status" value="1"/>
</dbReference>
<evidence type="ECO:0000256" key="1">
    <source>
        <dbReference type="ARBA" id="ARBA00022676"/>
    </source>
</evidence>
<dbReference type="InterPro" id="IPR028098">
    <property type="entry name" value="Glyco_trans_4-like_N"/>
</dbReference>
<keyword evidence="6" id="KW-1185">Reference proteome</keyword>
<dbReference type="OMA" id="RNLHGRC"/>
<dbReference type="CDD" id="cd03814">
    <property type="entry name" value="GT4-like"/>
    <property type="match status" value="1"/>
</dbReference>
<dbReference type="Pfam" id="PF13439">
    <property type="entry name" value="Glyco_transf_4"/>
    <property type="match status" value="1"/>
</dbReference>